<accession>A0A1M4YUX0</accession>
<dbReference type="InterPro" id="IPR042253">
    <property type="entry name" value="Pglycerate_mutase_ApgM_sf"/>
</dbReference>
<dbReference type="InterPro" id="IPR023665">
    <property type="entry name" value="ApgAM_prokaryotes"/>
</dbReference>
<dbReference type="RefSeq" id="WP_073271329.1">
    <property type="nucleotide sequence ID" value="NZ_FQTU01000014.1"/>
</dbReference>
<evidence type="ECO:0000256" key="5">
    <source>
        <dbReference type="ARBA" id="ARBA00023152"/>
    </source>
</evidence>
<keyword evidence="9" id="KW-1185">Reference proteome</keyword>
<dbReference type="NCBIfam" id="NF003242">
    <property type="entry name" value="PRK04200.1"/>
    <property type="match status" value="1"/>
</dbReference>
<dbReference type="Gene3D" id="3.30.70.2130">
    <property type="entry name" value="Metalloenzyme domain"/>
    <property type="match status" value="1"/>
</dbReference>
<name>A0A1M4YUX0_9FIRM</name>
<dbReference type="PANTHER" id="PTHR31209:SF4">
    <property type="entry name" value="2,3-BISPHOSPHOGLYCERATE-INDEPENDENT PHOSPHOGLYCERATE MUTASE"/>
    <property type="match status" value="1"/>
</dbReference>
<organism evidence="8 9">
    <name type="scientific">Alkalibacter saccharofermentans DSM 14828</name>
    <dbReference type="NCBI Taxonomy" id="1120975"/>
    <lineage>
        <taxon>Bacteria</taxon>
        <taxon>Bacillati</taxon>
        <taxon>Bacillota</taxon>
        <taxon>Clostridia</taxon>
        <taxon>Eubacteriales</taxon>
        <taxon>Eubacteriaceae</taxon>
        <taxon>Alkalibacter</taxon>
    </lineage>
</organism>
<evidence type="ECO:0000256" key="3">
    <source>
        <dbReference type="ARBA" id="ARBA00004921"/>
    </source>
</evidence>
<dbReference type="Pfam" id="PF10143">
    <property type="entry name" value="PhosphMutase"/>
    <property type="match status" value="1"/>
</dbReference>
<dbReference type="Gene3D" id="3.40.720.10">
    <property type="entry name" value="Alkaline Phosphatase, subunit A"/>
    <property type="match status" value="1"/>
</dbReference>
<keyword evidence="6" id="KW-0413">Isomerase</keyword>
<dbReference type="PANTHER" id="PTHR31209">
    <property type="entry name" value="COFACTOR-INDEPENDENT PHOSPHOGLYCERATE MUTASE"/>
    <property type="match status" value="1"/>
</dbReference>
<comment type="catalytic activity">
    <reaction evidence="1">
        <text>(2R)-2-phosphoglycerate = (2R)-3-phosphoglycerate</text>
        <dbReference type="Rhea" id="RHEA:15901"/>
        <dbReference type="ChEBI" id="CHEBI:58272"/>
        <dbReference type="ChEBI" id="CHEBI:58289"/>
        <dbReference type="EC" id="5.4.2.12"/>
    </reaction>
</comment>
<dbReference type="GO" id="GO:0006096">
    <property type="term" value="P:glycolytic process"/>
    <property type="evidence" value="ECO:0007669"/>
    <property type="project" value="UniProtKB-KW"/>
</dbReference>
<comment type="pathway">
    <text evidence="3">Carbohydrate degradation.</text>
</comment>
<evidence type="ECO:0000313" key="8">
    <source>
        <dbReference type="EMBL" id="SHF09560.1"/>
    </source>
</evidence>
<dbReference type="AlphaFoldDB" id="A0A1M4YUX0"/>
<proteinExistence type="inferred from homology"/>
<dbReference type="InterPro" id="IPR006124">
    <property type="entry name" value="Metalloenzyme"/>
</dbReference>
<dbReference type="OrthoDB" id="9804453at2"/>
<evidence type="ECO:0000259" key="7">
    <source>
        <dbReference type="Pfam" id="PF01676"/>
    </source>
</evidence>
<keyword evidence="5" id="KW-0324">Glycolysis</keyword>
<evidence type="ECO:0000256" key="6">
    <source>
        <dbReference type="ARBA" id="ARBA00023235"/>
    </source>
</evidence>
<reference evidence="8 9" key="1">
    <citation type="submission" date="2016-11" db="EMBL/GenBank/DDBJ databases">
        <authorList>
            <person name="Jaros S."/>
            <person name="Januszkiewicz K."/>
            <person name="Wedrychowicz H."/>
        </authorList>
    </citation>
    <scope>NUCLEOTIDE SEQUENCE [LARGE SCALE GENOMIC DNA]</scope>
    <source>
        <strain evidence="8 9">DSM 14828</strain>
    </source>
</reference>
<sequence length="403" mass="44128">MKYVIILVDGMADYKIESLGMKTPLDVADIPAITNLAQSGEIGMVKTIPEAMSPGSDIANLSVMGYDPKIYHKGRSPLEAASMGVDLTATDVTFRCNLVTLEGDGPYESKTITDHSAGDISTEEAKILIEHLAAELETDDIKYYPGVSYRHLILWKNGPYDYDLTPPHDVLGQNIKPHLPKGPYKDIILEIMKKSYDMLKDHPVNLNRISKGLNPANSAWIWGEGKKPSLDSFKDKYGVGGSVISAVDLIQGIGVLAGLNPIKVEGATGTIHTNFDGKALAAVEALKNGDDFVYIHLEAPDECGHQGDLNGKIKSIELIDEKVVAPVFKGLKALEEPFRILILPDHRTPVALRTHTSDPVPYVLFDSNKISRKENQRFTEDSASESGNYFDSGVALANYFFKK</sequence>
<comment type="function">
    <text evidence="2">Catalyzes the interconversion of 2-phosphoglycerate and 3-phosphoglycerate.</text>
</comment>
<evidence type="ECO:0000313" key="9">
    <source>
        <dbReference type="Proteomes" id="UP000184251"/>
    </source>
</evidence>
<comment type="similarity">
    <text evidence="4">Belongs to the BPG-independent phosphoglycerate mutase family. A-PGAM subfamily.</text>
</comment>
<evidence type="ECO:0000256" key="1">
    <source>
        <dbReference type="ARBA" id="ARBA00000370"/>
    </source>
</evidence>
<evidence type="ECO:0000256" key="2">
    <source>
        <dbReference type="ARBA" id="ARBA00002315"/>
    </source>
</evidence>
<dbReference type="GO" id="GO:0004619">
    <property type="term" value="F:phosphoglycerate mutase activity"/>
    <property type="evidence" value="ECO:0007669"/>
    <property type="project" value="UniProtKB-EC"/>
</dbReference>
<dbReference type="InterPro" id="IPR017850">
    <property type="entry name" value="Alkaline_phosphatase_core_sf"/>
</dbReference>
<gene>
    <name evidence="8" type="ORF">SAMN02746064_01866</name>
</gene>
<dbReference type="InterPro" id="IPR004456">
    <property type="entry name" value="Pglycerate_mutase_ApgM"/>
</dbReference>
<dbReference type="GO" id="GO:0046872">
    <property type="term" value="F:metal ion binding"/>
    <property type="evidence" value="ECO:0007669"/>
    <property type="project" value="InterPro"/>
</dbReference>
<dbReference type="PIRSF" id="PIRSF006392">
    <property type="entry name" value="IPGAM_arch"/>
    <property type="match status" value="1"/>
</dbReference>
<dbReference type="NCBIfam" id="TIGR00306">
    <property type="entry name" value="apgM"/>
    <property type="match status" value="1"/>
</dbReference>
<feature type="domain" description="Metalloenzyme" evidence="7">
    <location>
        <begin position="1"/>
        <end position="371"/>
    </location>
</feature>
<dbReference type="STRING" id="1120975.SAMN02746064_01866"/>
<dbReference type="EMBL" id="FQTU01000014">
    <property type="protein sequence ID" value="SHF09560.1"/>
    <property type="molecule type" value="Genomic_DNA"/>
</dbReference>
<dbReference type="NCBIfam" id="TIGR02535">
    <property type="entry name" value="hyp_Hser_kinase"/>
    <property type="match status" value="1"/>
</dbReference>
<dbReference type="Proteomes" id="UP000184251">
    <property type="component" value="Unassembled WGS sequence"/>
</dbReference>
<evidence type="ECO:0000256" key="4">
    <source>
        <dbReference type="ARBA" id="ARBA00005524"/>
    </source>
</evidence>
<protein>
    <submittedName>
        <fullName evidence="8">2,3-bisphosphoglycerate-independent phosphoglycerate mutase</fullName>
    </submittedName>
</protein>
<dbReference type="CDD" id="cd16011">
    <property type="entry name" value="iPGM_like"/>
    <property type="match status" value="1"/>
</dbReference>
<dbReference type="SUPFAM" id="SSF53649">
    <property type="entry name" value="Alkaline phosphatase-like"/>
    <property type="match status" value="1"/>
</dbReference>
<dbReference type="Pfam" id="PF01676">
    <property type="entry name" value="Metalloenzyme"/>
    <property type="match status" value="1"/>
</dbReference>